<dbReference type="GO" id="GO:0009506">
    <property type="term" value="C:plasmodesma"/>
    <property type="evidence" value="ECO:0007669"/>
    <property type="project" value="UniProtKB-ARBA"/>
</dbReference>
<dbReference type="GO" id="GO:0010497">
    <property type="term" value="P:plasmodesmata-mediated intercellular transport"/>
    <property type="evidence" value="ECO:0007669"/>
    <property type="project" value="UniProtKB-ARBA"/>
</dbReference>
<dbReference type="PANTHER" id="PTHR31238">
    <property type="entry name" value="GERMIN-LIKE PROTEIN SUBFAMILY 3 MEMBER 3"/>
    <property type="match status" value="1"/>
</dbReference>
<keyword evidence="11 17" id="KW-0464">Manganese</keyword>
<evidence type="ECO:0000256" key="16">
    <source>
        <dbReference type="ARBA" id="ARBA00078725"/>
    </source>
</evidence>
<keyword evidence="6" id="KW-0964">Secreted</keyword>
<dbReference type="InterPro" id="IPR011051">
    <property type="entry name" value="RmlC_Cupin_sf"/>
</dbReference>
<comment type="function">
    <text evidence="13">May interact with bacterial adhesins thereby protecting the reproductive tissues from microbial attack. Has no oxalate oxidase activity.</text>
</comment>
<evidence type="ECO:0000256" key="4">
    <source>
        <dbReference type="ARBA" id="ARBA00012682"/>
    </source>
</evidence>
<evidence type="ECO:0000256" key="2">
    <source>
        <dbReference type="ARBA" id="ARBA00004271"/>
    </source>
</evidence>
<dbReference type="PaxDb" id="4081-Solyc01g088300.2.1"/>
<keyword evidence="10 19" id="KW-1015">Disulfide bond</keyword>
<dbReference type="Proteomes" id="UP000004994">
    <property type="component" value="Chromosome 1"/>
</dbReference>
<evidence type="ECO:0000256" key="10">
    <source>
        <dbReference type="ARBA" id="ARBA00023157"/>
    </source>
</evidence>
<feature type="domain" description="Cupin type-1" evidence="21">
    <location>
        <begin position="234"/>
        <end position="373"/>
    </location>
</feature>
<evidence type="ECO:0000256" key="12">
    <source>
        <dbReference type="ARBA" id="ARBA00049204"/>
    </source>
</evidence>
<evidence type="ECO:0000259" key="21">
    <source>
        <dbReference type="SMART" id="SM00835"/>
    </source>
</evidence>
<evidence type="ECO:0000313" key="22">
    <source>
        <dbReference type="EnsemblPlants" id="Solyc01g088280.2.1"/>
    </source>
</evidence>
<feature type="binding site" evidence="18">
    <location>
        <position position="112"/>
    </location>
    <ligand>
        <name>Mn(2+)</name>
        <dbReference type="ChEBI" id="CHEBI:29035"/>
    </ligand>
</feature>
<accession>A0A3Q7EJ56</accession>
<dbReference type="GO" id="GO:2000280">
    <property type="term" value="P:regulation of root development"/>
    <property type="evidence" value="ECO:0007669"/>
    <property type="project" value="UniProtKB-ARBA"/>
</dbReference>
<keyword evidence="7 17" id="KW-0479">Metal-binding</keyword>
<evidence type="ECO:0000256" key="5">
    <source>
        <dbReference type="ARBA" id="ARBA00022523"/>
    </source>
</evidence>
<evidence type="ECO:0000256" key="1">
    <source>
        <dbReference type="ARBA" id="ARBA00001936"/>
    </source>
</evidence>
<evidence type="ECO:0000256" key="20">
    <source>
        <dbReference type="SAM" id="SignalP"/>
    </source>
</evidence>
<organism evidence="22">
    <name type="scientific">Solanum lycopersicum</name>
    <name type="common">Tomato</name>
    <name type="synonym">Lycopersicon esculentum</name>
    <dbReference type="NCBI Taxonomy" id="4081"/>
    <lineage>
        <taxon>Eukaryota</taxon>
        <taxon>Viridiplantae</taxon>
        <taxon>Streptophyta</taxon>
        <taxon>Embryophyta</taxon>
        <taxon>Tracheophyta</taxon>
        <taxon>Spermatophyta</taxon>
        <taxon>Magnoliopsida</taxon>
        <taxon>eudicotyledons</taxon>
        <taxon>Gunneridae</taxon>
        <taxon>Pentapetalae</taxon>
        <taxon>asterids</taxon>
        <taxon>lamiids</taxon>
        <taxon>Solanales</taxon>
        <taxon>Solanaceae</taxon>
        <taxon>Solanoideae</taxon>
        <taxon>Solaneae</taxon>
        <taxon>Solanum</taxon>
        <taxon>Solanum subgen. Lycopersicon</taxon>
    </lineage>
</organism>
<name>A0A3Q7EJ56_SOLLC</name>
<dbReference type="EC" id="1.15.1.1" evidence="4"/>
<evidence type="ECO:0000256" key="6">
    <source>
        <dbReference type="ARBA" id="ARBA00022525"/>
    </source>
</evidence>
<dbReference type="FunFam" id="2.60.120.10:FF:000025">
    <property type="entry name" value="germin-like protein subfamily 2 member 1"/>
    <property type="match status" value="1"/>
</dbReference>
<keyword evidence="23" id="KW-1185">Reference proteome</keyword>
<comment type="subunit">
    <text evidence="14">Monomer. In the absence of manganese, it forms tetrameric and pentameric forms which show superoxide dismutase activity.</text>
</comment>
<feature type="binding site" evidence="18">
    <location>
        <position position="119"/>
    </location>
    <ligand>
        <name>Mn(2+)</name>
        <dbReference type="ChEBI" id="CHEBI:29035"/>
    </ligand>
</feature>
<reference evidence="22" key="2">
    <citation type="submission" date="2019-01" db="UniProtKB">
        <authorList>
            <consortium name="EnsemblPlants"/>
        </authorList>
    </citation>
    <scope>IDENTIFICATION</scope>
    <source>
        <strain evidence="22">cv. Heinz 1706</strain>
    </source>
</reference>
<feature type="binding site" evidence="17">
    <location>
        <position position="114"/>
    </location>
    <ligand>
        <name>oxalate</name>
        <dbReference type="ChEBI" id="CHEBI:30623"/>
    </ligand>
</feature>
<dbReference type="SMART" id="SM00835">
    <property type="entry name" value="Cupin_1"/>
    <property type="match status" value="3"/>
</dbReference>
<feature type="domain" description="Cupin type-1" evidence="21">
    <location>
        <begin position="64"/>
        <end position="203"/>
    </location>
</feature>
<dbReference type="AlphaFoldDB" id="A0A3Q7EJ56"/>
<feature type="binding site" evidence="18">
    <location>
        <position position="114"/>
    </location>
    <ligand>
        <name>Mn(2+)</name>
        <dbReference type="ChEBI" id="CHEBI:29035"/>
    </ligand>
</feature>
<evidence type="ECO:0000313" key="23">
    <source>
        <dbReference type="Proteomes" id="UP000004994"/>
    </source>
</evidence>
<dbReference type="Gene3D" id="2.60.120.10">
    <property type="entry name" value="Jelly Rolls"/>
    <property type="match status" value="3"/>
</dbReference>
<dbReference type="InterPro" id="IPR014710">
    <property type="entry name" value="RmlC-like_jellyroll"/>
</dbReference>
<dbReference type="SUPFAM" id="SSF51182">
    <property type="entry name" value="RmlC-like cupins"/>
    <property type="match status" value="3"/>
</dbReference>
<keyword evidence="5" id="KW-0052">Apoplast</keyword>
<comment type="cofactor">
    <cofactor evidence="1">
        <name>Mn(2+)</name>
        <dbReference type="ChEBI" id="CHEBI:29035"/>
    </cofactor>
</comment>
<evidence type="ECO:0000256" key="15">
    <source>
        <dbReference type="ARBA" id="ARBA00070015"/>
    </source>
</evidence>
<comment type="subcellular location">
    <subcellularLocation>
        <location evidence="2">Secreted</location>
        <location evidence="2">Extracellular space</location>
        <location evidence="2">Apoplast</location>
    </subcellularLocation>
</comment>
<evidence type="ECO:0000256" key="19">
    <source>
        <dbReference type="PIRSR" id="PIRSR601929-3"/>
    </source>
</evidence>
<dbReference type="PRINTS" id="PR00325">
    <property type="entry name" value="GERMIN"/>
</dbReference>
<protein>
    <recommendedName>
        <fullName evidence="15">Nectarin-1</fullName>
        <ecNumber evidence="4">1.15.1.1</ecNumber>
    </recommendedName>
    <alternativeName>
        <fullName evidence="16">Superoxide dismutase [Mn]</fullName>
    </alternativeName>
</protein>
<evidence type="ECO:0000256" key="14">
    <source>
        <dbReference type="ARBA" id="ARBA00064720"/>
    </source>
</evidence>
<sequence>MSMLWFITILVITVFISYSPAYAYDNNPLQDICVAVNDSQAAVFVNGKICKDPKFTTANDFFASGLNVSGTAAPGSGGAAKFFTVDNIPGLNTLGISIGRIDLEPQRLAPLHTHPRATELITVLDGILYVGFLVPDAANFFKSRLFSKILYPGDVFVFPIGLIHFQYNVGHKKATYLAAFNSQNPGFIFVPNSIFASNPPIADDVLTQGFHLIFVNGKICKESKLATANDFYFSGLNVCGNVVPGLGFASTRVDVSNIPGLNTLGMFLGRTNLEPQRLAQFHTHPRATELITVLEGFLYTGFLVPYAVNFFKSCLFSKIMNPGDVFVFPKGLINIQTYELLLTTLRLQVYPPSIILICFGMRHSFCNLNMLLYFTYAVFVNGKICKDPKLATPNDFYFSGLNTVNVNNMPGLNALGISIGRLDLEPQRLAPFYTHPRATEMIIVLEGTHVEFLVLDSTNFFKSRLFSKILNPGDVFVFTIGLIHFLNNVGHKKAVVFGTFNSQNPGFVVIPNSIFASNPPISDDILAKGFQLNKTDIALLRKKFFFMNGKMCKDPKLATANDFYFSGLNVSGNEVPGFGFLQRLWV</sequence>
<dbReference type="CDD" id="cd02241">
    <property type="entry name" value="cupin_OxOx"/>
    <property type="match status" value="2"/>
</dbReference>
<feature type="chain" id="PRO_5018674862" description="Nectarin-1" evidence="20">
    <location>
        <begin position="24"/>
        <end position="586"/>
    </location>
</feature>
<evidence type="ECO:0000256" key="13">
    <source>
        <dbReference type="ARBA" id="ARBA00058969"/>
    </source>
</evidence>
<dbReference type="InterPro" id="IPR006045">
    <property type="entry name" value="Cupin_1"/>
</dbReference>
<dbReference type="InParanoid" id="A0A3Q7EJ56"/>
<feature type="binding site" evidence="18">
    <location>
        <position position="164"/>
    </location>
    <ligand>
        <name>Mn(2+)</name>
        <dbReference type="ChEBI" id="CHEBI:29035"/>
    </ligand>
</feature>
<evidence type="ECO:0000256" key="18">
    <source>
        <dbReference type="PIRSR" id="PIRSR601929-2"/>
    </source>
</evidence>
<feature type="binding site" evidence="17">
    <location>
        <position position="119"/>
    </location>
    <ligand>
        <name>oxalate</name>
        <dbReference type="ChEBI" id="CHEBI:30623"/>
    </ligand>
</feature>
<dbReference type="GO" id="GO:0004784">
    <property type="term" value="F:superoxide dismutase activity"/>
    <property type="evidence" value="ECO:0007669"/>
    <property type="project" value="UniProtKB-EC"/>
</dbReference>
<evidence type="ECO:0000256" key="3">
    <source>
        <dbReference type="ARBA" id="ARBA00007456"/>
    </source>
</evidence>
<comment type="similarity">
    <text evidence="3">Belongs to the germin family.</text>
</comment>
<dbReference type="InterPro" id="IPR001929">
    <property type="entry name" value="Germin"/>
</dbReference>
<keyword evidence="8 20" id="KW-0732">Signal</keyword>
<dbReference type="GO" id="GO:0030145">
    <property type="term" value="F:manganese ion binding"/>
    <property type="evidence" value="ECO:0007669"/>
    <property type="project" value="InterPro"/>
</dbReference>
<evidence type="ECO:0000256" key="7">
    <source>
        <dbReference type="ARBA" id="ARBA00022723"/>
    </source>
</evidence>
<dbReference type="GO" id="GO:0048046">
    <property type="term" value="C:apoplast"/>
    <property type="evidence" value="ECO:0007669"/>
    <property type="project" value="UniProtKB-SubCell"/>
</dbReference>
<dbReference type="EnsemblPlants" id="Solyc01g088280.2.1">
    <property type="protein sequence ID" value="Solyc01g088280.2.1"/>
    <property type="gene ID" value="Solyc01g088280.2"/>
</dbReference>
<feature type="domain" description="Cupin type-1" evidence="21">
    <location>
        <begin position="399"/>
        <end position="538"/>
    </location>
</feature>
<feature type="disulfide bond" evidence="19">
    <location>
        <begin position="33"/>
        <end position="50"/>
    </location>
</feature>
<evidence type="ECO:0000256" key="9">
    <source>
        <dbReference type="ARBA" id="ARBA00023002"/>
    </source>
</evidence>
<evidence type="ECO:0000256" key="11">
    <source>
        <dbReference type="ARBA" id="ARBA00023211"/>
    </source>
</evidence>
<dbReference type="Pfam" id="PF00190">
    <property type="entry name" value="Cupin_1"/>
    <property type="match status" value="3"/>
</dbReference>
<evidence type="ECO:0000256" key="17">
    <source>
        <dbReference type="PIRSR" id="PIRSR601929-1"/>
    </source>
</evidence>
<keyword evidence="9" id="KW-0560">Oxidoreductase</keyword>
<proteinExistence type="inferred from homology"/>
<feature type="signal peptide" evidence="20">
    <location>
        <begin position="1"/>
        <end position="23"/>
    </location>
</feature>
<evidence type="ECO:0000256" key="8">
    <source>
        <dbReference type="ARBA" id="ARBA00022729"/>
    </source>
</evidence>
<dbReference type="Gramene" id="Solyc01g088280.2.1">
    <property type="protein sequence ID" value="Solyc01g088280.2.1"/>
    <property type="gene ID" value="Solyc01g088280.2"/>
</dbReference>
<comment type="catalytic activity">
    <reaction evidence="12">
        <text>2 superoxide + 2 H(+) = H2O2 + O2</text>
        <dbReference type="Rhea" id="RHEA:20696"/>
        <dbReference type="ChEBI" id="CHEBI:15378"/>
        <dbReference type="ChEBI" id="CHEBI:15379"/>
        <dbReference type="ChEBI" id="CHEBI:16240"/>
        <dbReference type="ChEBI" id="CHEBI:18421"/>
        <dbReference type="EC" id="1.15.1.1"/>
    </reaction>
</comment>
<reference evidence="22" key="1">
    <citation type="journal article" date="2012" name="Nature">
        <title>The tomato genome sequence provides insights into fleshy fruit evolution.</title>
        <authorList>
            <consortium name="Tomato Genome Consortium"/>
        </authorList>
    </citation>
    <scope>NUCLEOTIDE SEQUENCE [LARGE SCALE GENOMIC DNA]</scope>
    <source>
        <strain evidence="22">cv. Heinz 1706</strain>
    </source>
</reference>